<proteinExistence type="predicted"/>
<accession>A0AAW6BBQ8</accession>
<evidence type="ECO:0000313" key="2">
    <source>
        <dbReference type="Proteomes" id="UP001141961"/>
    </source>
</evidence>
<dbReference type="EMBL" id="JAOTHD010000021">
    <property type="protein sequence ID" value="MDB6247141.1"/>
    <property type="molecule type" value="Genomic_DNA"/>
</dbReference>
<comment type="caution">
    <text evidence="1">The sequence shown here is derived from an EMBL/GenBank/DDBJ whole genome shotgun (WGS) entry which is preliminary data.</text>
</comment>
<reference evidence="1" key="2">
    <citation type="submission" date="2022-10" db="EMBL/GenBank/DDBJ databases">
        <authorList>
            <person name="Kostovova I."/>
            <person name="Moravkova M."/>
            <person name="Pechar R."/>
        </authorList>
    </citation>
    <scope>NUCLEOTIDE SEQUENCE</scope>
    <source>
        <strain evidence="1">M597B</strain>
    </source>
</reference>
<dbReference type="Proteomes" id="UP001141961">
    <property type="component" value="Unassembled WGS sequence"/>
</dbReference>
<dbReference type="RefSeq" id="WP_271326654.1">
    <property type="nucleotide sequence ID" value="NZ_JAOTHC010000001.1"/>
</dbReference>
<protein>
    <submittedName>
        <fullName evidence="1">Uncharacterized protein</fullName>
    </submittedName>
</protein>
<organism evidence="1 2">
    <name type="scientific">Lactobacillus amylovorus</name>
    <dbReference type="NCBI Taxonomy" id="1604"/>
    <lineage>
        <taxon>Bacteria</taxon>
        <taxon>Bacillati</taxon>
        <taxon>Bacillota</taxon>
        <taxon>Bacilli</taxon>
        <taxon>Lactobacillales</taxon>
        <taxon>Lactobacillaceae</taxon>
        <taxon>Lactobacillus</taxon>
    </lineage>
</organism>
<dbReference type="AlphaFoldDB" id="A0AAW6BBQ8"/>
<gene>
    <name evidence="1" type="ORF">ODV14_07385</name>
</gene>
<name>A0AAW6BBQ8_LACAM</name>
<sequence>MVEAISQDMDDYVDRMRFPVLFQRASDDTSTMGLGALPDLLDGGTDNDINAWDTFSFTYKLDGINADKIAVDEVIMYDSSPNKLHQLYRITQVTPTLEGIRVSGVSILGDFLAANPVKKLLQFESASANAAWSLIADNLEYTIPQIVFDSDCSKVADINFPAATNATNLLLDPDQEGDTQTQSIVALFGGYIDGDNFTIHHRMESGVYRNYVIKYTDNLKTITQDKSIEGAYTGAYFHASYTPGQAHANQTNVDWANYEMGWASIGTVTYAVKGDIDIYDSPVAGHHKIGTLSRGQKIQVGKPLTDGTMVPSIENPNTQLQVDTVNGDTWYPIFGGGWIDGNWLTFDKSGDYLVSNVQGHGHVDITATDQPGTKFPVKGTAVVTYIGDGDKIHIYYSPFKGKDHYRILDPKTNKEKTLPNGKTITFHYEAIDENGHPWYQIKPHQWVYGPHLSISKENSIASYAANGVGYVKENAQKYIVNKKGKVVAAPKHTQIVSSKGKHTKAFTYVKRKINGKTMKVKKGNRSYFTAKKKKVKTTVNSGYTKIHSQTVEGGTTYYNVGGGVLVKSSDIDWKKRRSVKPKIPSQIIKNSAIKDGKIEIYAEPRKNSAINWAVDTNTALDIQNQATGDGETWDYVTFAGKSGWIMDKYVNYSADEDFEPTTIKDTSTDDDGAPLSSDVDQQQVLVELPEGTIIADSCIGNESQRIQDVDLSAYIHHNDEDLSGQQPDGTFKATDDDINQLRTAAYNWMAEHRIGEIPVSLNLTAAQLRKMDGDLQTYDKGDIVSVYFPQAGITEQAPVTHTHYNWITHEYDEIQIGDPPKTYEHLLKEATDKSVDSLRRTTNAAVHHTQNIIGQVNNALALQGSDQKAAWENLMVQLGDAHYKTDKNGKKHLVLDESIKAFAQHMTDMANNVNSFNSFLQTGPQSVLHFVDDSGNENFQSPTAIRAGSDSGPYFELNSNGISYRSSNGTPYALFGVDQSSGQPVGNFYVDEAHIPVLDASHIETDTIHSLGTIYGDLEVTAQGRTVHIGTFQNMISNLTDGGIKVSSDNYDLQISSGSVNIHDKSGGAITHIGPNEAWIGQKNVVVTSSTESTLGSWIKKYWQGPSKYWNL</sequence>
<evidence type="ECO:0000313" key="1">
    <source>
        <dbReference type="EMBL" id="MDB6247141.1"/>
    </source>
</evidence>
<reference evidence="1" key="1">
    <citation type="journal article" date="2022" name="Microorganisms">
        <title>Antibiotic Susceptibility, Resistance Gene Determinants and Corresponding Genomic Regions in Lactobacillus amylovorus Isolates Derived from Wild Boars and Domestic Pigs.</title>
        <authorList>
            <person name="Moravkova M."/>
            <person name="Kostovova I."/>
            <person name="Kavanova K."/>
            <person name="Pechar R."/>
            <person name="Stanek S."/>
            <person name="Brychta A."/>
            <person name="Zeman M."/>
            <person name="Kubasova T."/>
        </authorList>
    </citation>
    <scope>NUCLEOTIDE SEQUENCE</scope>
    <source>
        <strain evidence="1">M597B</strain>
    </source>
</reference>